<accession>A0ACB7TLV7</accession>
<proteinExistence type="predicted"/>
<evidence type="ECO:0000313" key="1">
    <source>
        <dbReference type="EMBL" id="KAH6947307.1"/>
    </source>
</evidence>
<keyword evidence="2" id="KW-1185">Reference proteome</keyword>
<organism evidence="1 2">
    <name type="scientific">Hyalomma asiaticum</name>
    <name type="common">Tick</name>
    <dbReference type="NCBI Taxonomy" id="266040"/>
    <lineage>
        <taxon>Eukaryota</taxon>
        <taxon>Metazoa</taxon>
        <taxon>Ecdysozoa</taxon>
        <taxon>Arthropoda</taxon>
        <taxon>Chelicerata</taxon>
        <taxon>Arachnida</taxon>
        <taxon>Acari</taxon>
        <taxon>Parasitiformes</taxon>
        <taxon>Ixodida</taxon>
        <taxon>Ixodoidea</taxon>
        <taxon>Ixodidae</taxon>
        <taxon>Hyalomminae</taxon>
        <taxon>Hyalomma</taxon>
    </lineage>
</organism>
<dbReference type="EMBL" id="CM023481">
    <property type="protein sequence ID" value="KAH6947307.1"/>
    <property type="molecule type" value="Genomic_DNA"/>
</dbReference>
<name>A0ACB7TLV7_HYAAI</name>
<gene>
    <name evidence="1" type="ORF">HPB50_018365</name>
</gene>
<dbReference type="Proteomes" id="UP000821845">
    <property type="component" value="Chromosome 1"/>
</dbReference>
<protein>
    <submittedName>
        <fullName evidence="1">Uncharacterized protein</fullName>
    </submittedName>
</protein>
<sequence length="98" mass="10524">MIVSSLSASFGSPERFLAPGADDVEGVGESPAPQSHHRSCGPGNRTIHSVPSGPPHSYERECHSACSRSNVFAKTFREAFGRTRPPRLLPPLERPDGT</sequence>
<comment type="caution">
    <text evidence="1">The sequence shown here is derived from an EMBL/GenBank/DDBJ whole genome shotgun (WGS) entry which is preliminary data.</text>
</comment>
<evidence type="ECO:0000313" key="2">
    <source>
        <dbReference type="Proteomes" id="UP000821845"/>
    </source>
</evidence>
<reference evidence="1" key="1">
    <citation type="submission" date="2020-05" db="EMBL/GenBank/DDBJ databases">
        <title>Large-scale comparative analyses of tick genomes elucidate their genetic diversity and vector capacities.</title>
        <authorList>
            <person name="Jia N."/>
            <person name="Wang J."/>
            <person name="Shi W."/>
            <person name="Du L."/>
            <person name="Sun Y."/>
            <person name="Zhan W."/>
            <person name="Jiang J."/>
            <person name="Wang Q."/>
            <person name="Zhang B."/>
            <person name="Ji P."/>
            <person name="Sakyi L.B."/>
            <person name="Cui X."/>
            <person name="Yuan T."/>
            <person name="Jiang B."/>
            <person name="Yang W."/>
            <person name="Lam T.T.-Y."/>
            <person name="Chang Q."/>
            <person name="Ding S."/>
            <person name="Wang X."/>
            <person name="Zhu J."/>
            <person name="Ruan X."/>
            <person name="Zhao L."/>
            <person name="Wei J."/>
            <person name="Que T."/>
            <person name="Du C."/>
            <person name="Cheng J."/>
            <person name="Dai P."/>
            <person name="Han X."/>
            <person name="Huang E."/>
            <person name="Gao Y."/>
            <person name="Liu J."/>
            <person name="Shao H."/>
            <person name="Ye R."/>
            <person name="Li L."/>
            <person name="Wei W."/>
            <person name="Wang X."/>
            <person name="Wang C."/>
            <person name="Yang T."/>
            <person name="Huo Q."/>
            <person name="Li W."/>
            <person name="Guo W."/>
            <person name="Chen H."/>
            <person name="Zhou L."/>
            <person name="Ni X."/>
            <person name="Tian J."/>
            <person name="Zhou Y."/>
            <person name="Sheng Y."/>
            <person name="Liu T."/>
            <person name="Pan Y."/>
            <person name="Xia L."/>
            <person name="Li J."/>
            <person name="Zhao F."/>
            <person name="Cao W."/>
        </authorList>
    </citation>
    <scope>NUCLEOTIDE SEQUENCE</scope>
    <source>
        <strain evidence="1">Hyas-2018</strain>
    </source>
</reference>